<dbReference type="SMART" id="SM00061">
    <property type="entry name" value="MATH"/>
    <property type="match status" value="2"/>
</dbReference>
<dbReference type="AlphaFoldDB" id="A0A9Q0FE94"/>
<dbReference type="Proteomes" id="UP001141552">
    <property type="component" value="Unassembled WGS sequence"/>
</dbReference>
<reference evidence="2" key="2">
    <citation type="journal article" date="2023" name="Plants (Basel)">
        <title>Annotation of the Turnera subulata (Passifloraceae) Draft Genome Reveals the S-Locus Evolved after the Divergence of Turneroideae from Passifloroideae in a Stepwise Manner.</title>
        <authorList>
            <person name="Henning P.M."/>
            <person name="Roalson E.H."/>
            <person name="Mir W."/>
            <person name="McCubbin A.G."/>
            <person name="Shore J.S."/>
        </authorList>
    </citation>
    <scope>NUCLEOTIDE SEQUENCE</scope>
    <source>
        <strain evidence="2">F60SS</strain>
    </source>
</reference>
<dbReference type="InterPro" id="IPR008974">
    <property type="entry name" value="TRAF-like"/>
</dbReference>
<feature type="domain" description="MATH" evidence="1">
    <location>
        <begin position="31"/>
        <end position="169"/>
    </location>
</feature>
<dbReference type="PROSITE" id="PS50144">
    <property type="entry name" value="MATH"/>
    <property type="match status" value="2"/>
</dbReference>
<accession>A0A9Q0FE94</accession>
<dbReference type="PANTHER" id="PTHR46162:SF40">
    <property type="entry name" value="TRAF-LIKE FAMILY PROTEIN"/>
    <property type="match status" value="1"/>
</dbReference>
<dbReference type="PANTHER" id="PTHR46162">
    <property type="entry name" value="TRAF-LIKE FAMILY PROTEIN"/>
    <property type="match status" value="1"/>
</dbReference>
<dbReference type="SUPFAM" id="SSF49599">
    <property type="entry name" value="TRAF domain-like"/>
    <property type="match status" value="2"/>
</dbReference>
<dbReference type="CDD" id="cd00121">
    <property type="entry name" value="MATH"/>
    <property type="match status" value="2"/>
</dbReference>
<evidence type="ECO:0000313" key="3">
    <source>
        <dbReference type="Proteomes" id="UP001141552"/>
    </source>
</evidence>
<feature type="non-terminal residue" evidence="2">
    <location>
        <position position="1"/>
    </location>
</feature>
<organism evidence="2 3">
    <name type="scientific">Turnera subulata</name>
    <dbReference type="NCBI Taxonomy" id="218843"/>
    <lineage>
        <taxon>Eukaryota</taxon>
        <taxon>Viridiplantae</taxon>
        <taxon>Streptophyta</taxon>
        <taxon>Embryophyta</taxon>
        <taxon>Tracheophyta</taxon>
        <taxon>Spermatophyta</taxon>
        <taxon>Magnoliopsida</taxon>
        <taxon>eudicotyledons</taxon>
        <taxon>Gunneridae</taxon>
        <taxon>Pentapetalae</taxon>
        <taxon>rosids</taxon>
        <taxon>fabids</taxon>
        <taxon>Malpighiales</taxon>
        <taxon>Passifloraceae</taxon>
        <taxon>Turnera</taxon>
    </lineage>
</organism>
<sequence>VHPPLPICIYTDISDLLILFPARQLFRKVPPAHYTFEIKTFTSLVEAKIGKYETNNFEMGGYNWKLVLYPNGVEKGGDGTGSDHVSLFLAVAKPEEVSVGWEVNAYVNFFVFDQIRDRFLLIQDGNGTLWRFHRMKTEWGFTDFLSHNVLNDPSNGYIVDNRCVFGVEIFITKNTLKGESISMVKEPENGSYLWKINNYSTTLGNNFITSTTFSVEKRKWTIMFYPKGDSRAMGTHLSLFLSYVGPDPIPPKQKLMAKSTLRIRDQVDDMHFEKTVDSWFDSTNSGWGYSYFMLLTTLPDSSRGYLVKDRVIIEVIVHIMCFVKDFS</sequence>
<feature type="domain" description="MATH" evidence="1">
    <location>
        <begin position="189"/>
        <end position="317"/>
    </location>
</feature>
<reference evidence="2" key="1">
    <citation type="submission" date="2022-02" db="EMBL/GenBank/DDBJ databases">
        <authorList>
            <person name="Henning P.M."/>
            <person name="McCubbin A.G."/>
            <person name="Shore J.S."/>
        </authorList>
    </citation>
    <scope>NUCLEOTIDE SEQUENCE</scope>
    <source>
        <strain evidence="2">F60SS</strain>
        <tissue evidence="2">Leaves</tissue>
    </source>
</reference>
<name>A0A9Q0FE94_9ROSI</name>
<keyword evidence="3" id="KW-1185">Reference proteome</keyword>
<gene>
    <name evidence="2" type="ORF">Tsubulata_007043</name>
</gene>
<dbReference type="EMBL" id="JAKUCV010005982">
    <property type="protein sequence ID" value="KAJ4829179.1"/>
    <property type="molecule type" value="Genomic_DNA"/>
</dbReference>
<dbReference type="InterPro" id="IPR002083">
    <property type="entry name" value="MATH/TRAF_dom"/>
</dbReference>
<dbReference type="Gene3D" id="2.60.210.10">
    <property type="entry name" value="Apoptosis, Tumor Necrosis Factor Receptor Associated Protein 2, Chain A"/>
    <property type="match status" value="2"/>
</dbReference>
<evidence type="ECO:0000259" key="1">
    <source>
        <dbReference type="PROSITE" id="PS50144"/>
    </source>
</evidence>
<dbReference type="OrthoDB" id="192247at2759"/>
<proteinExistence type="predicted"/>
<evidence type="ECO:0000313" key="2">
    <source>
        <dbReference type="EMBL" id="KAJ4829179.1"/>
    </source>
</evidence>
<comment type="caution">
    <text evidence="2">The sequence shown here is derived from an EMBL/GenBank/DDBJ whole genome shotgun (WGS) entry which is preliminary data.</text>
</comment>
<dbReference type="Pfam" id="PF22486">
    <property type="entry name" value="MATH_2"/>
    <property type="match status" value="2"/>
</dbReference>
<protein>
    <recommendedName>
        <fullName evidence="1">MATH domain-containing protein</fullName>
    </recommendedName>
</protein>